<organism evidence="5 6">
    <name type="scientific">Owenia fusiformis</name>
    <name type="common">Polychaete worm</name>
    <dbReference type="NCBI Taxonomy" id="6347"/>
    <lineage>
        <taxon>Eukaryota</taxon>
        <taxon>Metazoa</taxon>
        <taxon>Spiralia</taxon>
        <taxon>Lophotrochozoa</taxon>
        <taxon>Annelida</taxon>
        <taxon>Polychaeta</taxon>
        <taxon>Sedentaria</taxon>
        <taxon>Canalipalpata</taxon>
        <taxon>Sabellida</taxon>
        <taxon>Oweniida</taxon>
        <taxon>Oweniidae</taxon>
        <taxon>Owenia</taxon>
    </lineage>
</organism>
<evidence type="ECO:0000256" key="2">
    <source>
        <dbReference type="ARBA" id="ARBA00022737"/>
    </source>
</evidence>
<proteinExistence type="inferred from homology"/>
<keyword evidence="2" id="KW-0677">Repeat</keyword>
<keyword evidence="6" id="KW-1185">Reference proteome</keyword>
<feature type="compositionally biased region" description="Polar residues" evidence="4">
    <location>
        <begin position="320"/>
        <end position="330"/>
    </location>
</feature>
<keyword evidence="3" id="KW-0802">TPR repeat</keyword>
<evidence type="ECO:0000313" key="5">
    <source>
        <dbReference type="EMBL" id="CAH1772497.1"/>
    </source>
</evidence>
<dbReference type="InterPro" id="IPR011990">
    <property type="entry name" value="TPR-like_helical_dom_sf"/>
</dbReference>
<dbReference type="PANTHER" id="PTHR45831:SF2">
    <property type="entry name" value="LD24721P"/>
    <property type="match status" value="1"/>
</dbReference>
<dbReference type="AlphaFoldDB" id="A0A8J1UX43"/>
<dbReference type="Gene3D" id="1.25.40.10">
    <property type="entry name" value="Tetratricopeptide repeat domain"/>
    <property type="match status" value="1"/>
</dbReference>
<dbReference type="OrthoDB" id="2335338at2759"/>
<dbReference type="SUPFAM" id="SSF48452">
    <property type="entry name" value="TPR-like"/>
    <property type="match status" value="1"/>
</dbReference>
<comment type="caution">
    <text evidence="5">The sequence shown here is derived from an EMBL/GenBank/DDBJ whole genome shotgun (WGS) entry which is preliminary data.</text>
</comment>
<dbReference type="InterPro" id="IPR019734">
    <property type="entry name" value="TPR_rpt"/>
</dbReference>
<evidence type="ECO:0000256" key="3">
    <source>
        <dbReference type="ARBA" id="ARBA00022803"/>
    </source>
</evidence>
<reference evidence="5" key="1">
    <citation type="submission" date="2022-03" db="EMBL/GenBank/DDBJ databases">
        <authorList>
            <person name="Martin C."/>
        </authorList>
    </citation>
    <scope>NUCLEOTIDE SEQUENCE</scope>
</reference>
<dbReference type="Proteomes" id="UP000749559">
    <property type="component" value="Unassembled WGS sequence"/>
</dbReference>
<dbReference type="GO" id="GO:0072380">
    <property type="term" value="C:TRC complex"/>
    <property type="evidence" value="ECO:0007669"/>
    <property type="project" value="TreeGrafter"/>
</dbReference>
<dbReference type="GO" id="GO:0006620">
    <property type="term" value="P:post-translational protein targeting to endoplasmic reticulum membrane"/>
    <property type="evidence" value="ECO:0007669"/>
    <property type="project" value="TreeGrafter"/>
</dbReference>
<evidence type="ECO:0000256" key="4">
    <source>
        <dbReference type="SAM" id="MobiDB-lite"/>
    </source>
</evidence>
<feature type="compositionally biased region" description="Polar residues" evidence="4">
    <location>
        <begin position="69"/>
        <end position="81"/>
    </location>
</feature>
<dbReference type="EMBL" id="CAIIXF020000001">
    <property type="protein sequence ID" value="CAH1772497.1"/>
    <property type="molecule type" value="Genomic_DNA"/>
</dbReference>
<dbReference type="Gene3D" id="1.20.5.420">
    <property type="entry name" value="Immunoglobulin FC, subunit C"/>
    <property type="match status" value="1"/>
</dbReference>
<feature type="compositionally biased region" description="Polar residues" evidence="4">
    <location>
        <begin position="287"/>
        <end position="296"/>
    </location>
</feature>
<dbReference type="PROSITE" id="PS50005">
    <property type="entry name" value="TPR"/>
    <property type="match status" value="3"/>
</dbReference>
<feature type="region of interest" description="Disordered" evidence="4">
    <location>
        <begin position="287"/>
        <end position="330"/>
    </location>
</feature>
<dbReference type="GO" id="GO:0016020">
    <property type="term" value="C:membrane"/>
    <property type="evidence" value="ECO:0007669"/>
    <property type="project" value="TreeGrafter"/>
</dbReference>
<dbReference type="GO" id="GO:0060090">
    <property type="term" value="F:molecular adaptor activity"/>
    <property type="evidence" value="ECO:0007669"/>
    <property type="project" value="TreeGrafter"/>
</dbReference>
<sequence length="330" mass="35485">MAEVTRLVYSMVKFLVQQRDSGALSDDGIESLEVAIECLQTAYGVSMDDTALAARYGKDPPLPEIFNNGIGQTQGSDTTTFNPPPQASEEDKKEADKFKAQGNEFMKNERFEEALASYSKAVEKDGNNAVYYCNRAAAYAKLNDQESALADCESAIAIDPTYSKAYGRKGLALTALGEHHLATDSYRKALELDPMNQSYKTNLDIAEQQLKDTNLGGGERLNPVFGNLAPGGMGGMDIGAMLGNPAIMNMATQMMSNPEMQQMLGNMMGAAGGGGGNMDSLFSAGQQLAQQMQASNPELVEQLRQRVPGGEEQPNEPKNPDQQNPDAGQS</sequence>
<name>A0A8J1UX43_OWEFU</name>
<gene>
    <name evidence="5" type="ORF">OFUS_LOCUS258</name>
</gene>
<accession>A0A8J1UX43</accession>
<dbReference type="Pfam" id="PF16546">
    <property type="entry name" value="SGTA_dimer"/>
    <property type="match status" value="1"/>
</dbReference>
<dbReference type="Pfam" id="PF00515">
    <property type="entry name" value="TPR_1"/>
    <property type="match status" value="1"/>
</dbReference>
<dbReference type="InterPro" id="IPR032374">
    <property type="entry name" value="SGTA_dimer"/>
</dbReference>
<dbReference type="InterPro" id="IPR047150">
    <property type="entry name" value="SGT"/>
</dbReference>
<feature type="region of interest" description="Disordered" evidence="4">
    <location>
        <begin position="67"/>
        <end position="94"/>
    </location>
</feature>
<dbReference type="Pfam" id="PF13414">
    <property type="entry name" value="TPR_11"/>
    <property type="match status" value="1"/>
</dbReference>
<protein>
    <submittedName>
        <fullName evidence="5">Uncharacterized protein</fullName>
    </submittedName>
</protein>
<dbReference type="SMART" id="SM00028">
    <property type="entry name" value="TPR"/>
    <property type="match status" value="3"/>
</dbReference>
<dbReference type="PANTHER" id="PTHR45831">
    <property type="entry name" value="LD24721P"/>
    <property type="match status" value="1"/>
</dbReference>
<comment type="similarity">
    <text evidence="1">Belongs to the SGT family.</text>
</comment>
<evidence type="ECO:0000313" key="6">
    <source>
        <dbReference type="Proteomes" id="UP000749559"/>
    </source>
</evidence>
<evidence type="ECO:0000256" key="1">
    <source>
        <dbReference type="ARBA" id="ARBA00008175"/>
    </source>
</evidence>